<evidence type="ECO:0000259" key="9">
    <source>
        <dbReference type="Pfam" id="PF04234"/>
    </source>
</evidence>
<keyword evidence="6 7" id="KW-0186">Copper</keyword>
<accession>A0A2T5J1Z9</accession>
<dbReference type="SUPFAM" id="SSF81296">
    <property type="entry name" value="E set domains"/>
    <property type="match status" value="1"/>
</dbReference>
<evidence type="ECO:0000256" key="4">
    <source>
        <dbReference type="ARBA" id="ARBA00022729"/>
    </source>
</evidence>
<keyword evidence="5 7" id="KW-0574">Periplasm</keyword>
<dbReference type="InterPro" id="IPR032694">
    <property type="entry name" value="CopC/D"/>
</dbReference>
<evidence type="ECO:0000256" key="2">
    <source>
        <dbReference type="ARBA" id="ARBA00010509"/>
    </source>
</evidence>
<gene>
    <name evidence="10" type="ORF">C8N29_103218</name>
</gene>
<dbReference type="InterPro" id="IPR047685">
    <property type="entry name" value="CopC-like"/>
</dbReference>
<evidence type="ECO:0000256" key="8">
    <source>
        <dbReference type="SAM" id="SignalP"/>
    </source>
</evidence>
<comment type="caution">
    <text evidence="10">The sequence shown here is derived from an EMBL/GenBank/DDBJ whole genome shotgun (WGS) entry which is preliminary data.</text>
</comment>
<evidence type="ECO:0000256" key="3">
    <source>
        <dbReference type="ARBA" id="ARBA00022723"/>
    </source>
</evidence>
<dbReference type="GO" id="GO:0042597">
    <property type="term" value="C:periplasmic space"/>
    <property type="evidence" value="ECO:0007669"/>
    <property type="project" value="UniProtKB-SubCell"/>
</dbReference>
<comment type="similarity">
    <text evidence="2 7">Belongs to the CopC family.</text>
</comment>
<dbReference type="InterPro" id="IPR007348">
    <property type="entry name" value="CopC_dom"/>
</dbReference>
<dbReference type="RefSeq" id="WP_170106891.1">
    <property type="nucleotide sequence ID" value="NZ_QAON01000003.1"/>
</dbReference>
<dbReference type="PANTHER" id="PTHR34820:SF4">
    <property type="entry name" value="INNER MEMBRANE PROTEIN YEBZ"/>
    <property type="match status" value="1"/>
</dbReference>
<protein>
    <recommendedName>
        <fullName evidence="7">Copper resistance protein C</fullName>
    </recommendedName>
</protein>
<comment type="function">
    <text evidence="7">Involved in copper resistance.</text>
</comment>
<dbReference type="Gene3D" id="2.60.40.1220">
    <property type="match status" value="1"/>
</dbReference>
<dbReference type="EMBL" id="QAON01000003">
    <property type="protein sequence ID" value="PTQ90465.1"/>
    <property type="molecule type" value="Genomic_DNA"/>
</dbReference>
<name>A0A2T5J1Z9_9GAMM</name>
<dbReference type="NCBIfam" id="NF033814">
    <property type="entry name" value="copper_CopC"/>
    <property type="match status" value="1"/>
</dbReference>
<dbReference type="GO" id="GO:0005507">
    <property type="term" value="F:copper ion binding"/>
    <property type="evidence" value="ECO:0007669"/>
    <property type="project" value="UniProtKB-UniRule"/>
</dbReference>
<feature type="chain" id="PRO_5030822829" description="Copper resistance protein C" evidence="8">
    <location>
        <begin position="19"/>
        <end position="117"/>
    </location>
</feature>
<dbReference type="GO" id="GO:0006825">
    <property type="term" value="P:copper ion transport"/>
    <property type="evidence" value="ECO:0007669"/>
    <property type="project" value="InterPro"/>
</dbReference>
<dbReference type="AlphaFoldDB" id="A0A2T5J1Z9"/>
<sequence>MRFLLCLGLLVLSQFGLAHTKLLSQSPAAKATVNAPTQLTLSFNEALEPAFCHIHLFNAQQKEIPLAKPVFVSEPANTLSIPLPPLAAGEYLVKWSVVSQDGHRVKSSYSFTVKPRD</sequence>
<feature type="signal peptide" evidence="8">
    <location>
        <begin position="1"/>
        <end position="18"/>
    </location>
</feature>
<keyword evidence="4 7" id="KW-0732">Signal</keyword>
<dbReference type="GO" id="GO:0005886">
    <property type="term" value="C:plasma membrane"/>
    <property type="evidence" value="ECO:0007669"/>
    <property type="project" value="TreeGrafter"/>
</dbReference>
<comment type="subcellular location">
    <subcellularLocation>
        <location evidence="1 7">Periplasm</location>
    </subcellularLocation>
</comment>
<proteinExistence type="inferred from homology"/>
<reference evidence="10 11" key="1">
    <citation type="submission" date="2018-04" db="EMBL/GenBank/DDBJ databases">
        <title>Genomic Encyclopedia of Archaeal and Bacterial Type Strains, Phase II (KMG-II): from individual species to whole genera.</title>
        <authorList>
            <person name="Goeker M."/>
        </authorList>
    </citation>
    <scope>NUCLEOTIDE SEQUENCE [LARGE SCALE GENOMIC DNA]</scope>
    <source>
        <strain evidence="10 11">DSM 5822</strain>
    </source>
</reference>
<evidence type="ECO:0000256" key="7">
    <source>
        <dbReference type="RuleBase" id="RU369037"/>
    </source>
</evidence>
<dbReference type="InterPro" id="IPR014756">
    <property type="entry name" value="Ig_E-set"/>
</dbReference>
<dbReference type="PANTHER" id="PTHR34820">
    <property type="entry name" value="INNER MEMBRANE PROTEIN YEBZ"/>
    <property type="match status" value="1"/>
</dbReference>
<evidence type="ECO:0000256" key="6">
    <source>
        <dbReference type="ARBA" id="ARBA00023008"/>
    </source>
</evidence>
<feature type="domain" description="CopC" evidence="9">
    <location>
        <begin position="19"/>
        <end position="113"/>
    </location>
</feature>
<organism evidence="10 11">
    <name type="scientific">Agitococcus lubricus</name>
    <dbReference type="NCBI Taxonomy" id="1077255"/>
    <lineage>
        <taxon>Bacteria</taxon>
        <taxon>Pseudomonadati</taxon>
        <taxon>Pseudomonadota</taxon>
        <taxon>Gammaproteobacteria</taxon>
        <taxon>Moraxellales</taxon>
        <taxon>Moraxellaceae</taxon>
        <taxon>Agitococcus</taxon>
    </lineage>
</organism>
<dbReference type="Proteomes" id="UP000244223">
    <property type="component" value="Unassembled WGS sequence"/>
</dbReference>
<keyword evidence="3 7" id="KW-0479">Metal-binding</keyword>
<dbReference type="InterPro" id="IPR014755">
    <property type="entry name" value="Cu-Rt/internalin_Ig-like"/>
</dbReference>
<evidence type="ECO:0000256" key="1">
    <source>
        <dbReference type="ARBA" id="ARBA00004418"/>
    </source>
</evidence>
<keyword evidence="11" id="KW-1185">Reference proteome</keyword>
<evidence type="ECO:0000313" key="10">
    <source>
        <dbReference type="EMBL" id="PTQ90465.1"/>
    </source>
</evidence>
<dbReference type="Pfam" id="PF04234">
    <property type="entry name" value="CopC"/>
    <property type="match status" value="1"/>
</dbReference>
<dbReference type="GO" id="GO:0046688">
    <property type="term" value="P:response to copper ion"/>
    <property type="evidence" value="ECO:0007669"/>
    <property type="project" value="UniProtKB-UniRule"/>
</dbReference>
<evidence type="ECO:0000256" key="5">
    <source>
        <dbReference type="ARBA" id="ARBA00022764"/>
    </source>
</evidence>
<evidence type="ECO:0000313" key="11">
    <source>
        <dbReference type="Proteomes" id="UP000244223"/>
    </source>
</evidence>